<proteinExistence type="predicted"/>
<evidence type="ECO:0000313" key="2">
    <source>
        <dbReference type="EMBL" id="JAG34118.1"/>
    </source>
</evidence>
<name>A0A0A9YSR7_LYGHE</name>
<feature type="non-terminal residue" evidence="2">
    <location>
        <position position="104"/>
    </location>
</feature>
<feature type="region of interest" description="Disordered" evidence="1">
    <location>
        <begin position="50"/>
        <end position="78"/>
    </location>
</feature>
<gene>
    <name evidence="2" type="ORF">CM83_11872</name>
</gene>
<organism evidence="2">
    <name type="scientific">Lygus hesperus</name>
    <name type="common">Western plant bug</name>
    <dbReference type="NCBI Taxonomy" id="30085"/>
    <lineage>
        <taxon>Eukaryota</taxon>
        <taxon>Metazoa</taxon>
        <taxon>Ecdysozoa</taxon>
        <taxon>Arthropoda</taxon>
        <taxon>Hexapoda</taxon>
        <taxon>Insecta</taxon>
        <taxon>Pterygota</taxon>
        <taxon>Neoptera</taxon>
        <taxon>Paraneoptera</taxon>
        <taxon>Hemiptera</taxon>
        <taxon>Heteroptera</taxon>
        <taxon>Panheteroptera</taxon>
        <taxon>Cimicomorpha</taxon>
        <taxon>Miridae</taxon>
        <taxon>Mirini</taxon>
        <taxon>Lygus</taxon>
    </lineage>
</organism>
<sequence length="104" mass="11440">MAAEAVRSGVRRINFYLQERFPTRMLSAIQSLRLRPHYKQLVREAKAVLANSSGASPASPNAEVEQQPAVQQSSPVTSGLMTDLKAKVLRLGEQDIDGYESVNL</sequence>
<reference evidence="2" key="2">
    <citation type="submission" date="2014-07" db="EMBL/GenBank/DDBJ databases">
        <authorList>
            <person name="Hull J."/>
        </authorList>
    </citation>
    <scope>NUCLEOTIDE SEQUENCE</scope>
</reference>
<evidence type="ECO:0000256" key="1">
    <source>
        <dbReference type="SAM" id="MobiDB-lite"/>
    </source>
</evidence>
<accession>A0A0A9YSR7</accession>
<feature type="compositionally biased region" description="Polar residues" evidence="1">
    <location>
        <begin position="68"/>
        <end position="78"/>
    </location>
</feature>
<protein>
    <submittedName>
        <fullName evidence="2">Uncharacterized protein</fullName>
    </submittedName>
</protein>
<reference evidence="2" key="1">
    <citation type="journal article" date="2014" name="PLoS ONE">
        <title>Transcriptome-Based Identification of ABC Transporters in the Western Tarnished Plant Bug Lygus hesperus.</title>
        <authorList>
            <person name="Hull J.J."/>
            <person name="Chaney K."/>
            <person name="Geib S.M."/>
            <person name="Fabrick J.A."/>
            <person name="Brent C.S."/>
            <person name="Walsh D."/>
            <person name="Lavine L.C."/>
        </authorList>
    </citation>
    <scope>NUCLEOTIDE SEQUENCE</scope>
</reference>
<feature type="compositionally biased region" description="Low complexity" evidence="1">
    <location>
        <begin position="50"/>
        <end position="62"/>
    </location>
</feature>
<dbReference type="EMBL" id="GBHO01009486">
    <property type="protein sequence ID" value="JAG34118.1"/>
    <property type="molecule type" value="Transcribed_RNA"/>
</dbReference>
<dbReference type="AlphaFoldDB" id="A0A0A9YSR7"/>